<accession>A0AAW2D6S0</accession>
<dbReference type="PANTHER" id="PTHR13778">
    <property type="entry name" value="GLYCOSYLTRANSFERASE 8 DOMAIN-CONTAINING PROTEIN"/>
    <property type="match status" value="1"/>
</dbReference>
<keyword evidence="3" id="KW-0808">Transferase</keyword>
<dbReference type="PANTHER" id="PTHR13778:SF40">
    <property type="entry name" value="GALACTURONOSYLTRANSFERASE-LIKE 9-RELATED"/>
    <property type="match status" value="1"/>
</dbReference>
<keyword evidence="2" id="KW-0328">Glycosyltransferase</keyword>
<dbReference type="InterPro" id="IPR050748">
    <property type="entry name" value="Glycosyltrans_8_dom-fam"/>
</dbReference>
<proteinExistence type="predicted"/>
<dbReference type="EMBL" id="JAZDWU010000004">
    <property type="protein sequence ID" value="KAL0004356.1"/>
    <property type="molecule type" value="Genomic_DNA"/>
</dbReference>
<evidence type="ECO:0000313" key="5">
    <source>
        <dbReference type="Proteomes" id="UP001459277"/>
    </source>
</evidence>
<comment type="caution">
    <text evidence="4">The sequence shown here is derived from an EMBL/GenBank/DDBJ whole genome shotgun (WGS) entry which is preliminary data.</text>
</comment>
<dbReference type="AlphaFoldDB" id="A0AAW2D6S0"/>
<dbReference type="Proteomes" id="UP001459277">
    <property type="component" value="Unassembled WGS sequence"/>
</dbReference>
<organism evidence="4 5">
    <name type="scientific">Lithocarpus litseifolius</name>
    <dbReference type="NCBI Taxonomy" id="425828"/>
    <lineage>
        <taxon>Eukaryota</taxon>
        <taxon>Viridiplantae</taxon>
        <taxon>Streptophyta</taxon>
        <taxon>Embryophyta</taxon>
        <taxon>Tracheophyta</taxon>
        <taxon>Spermatophyta</taxon>
        <taxon>Magnoliopsida</taxon>
        <taxon>eudicotyledons</taxon>
        <taxon>Gunneridae</taxon>
        <taxon>Pentapetalae</taxon>
        <taxon>rosids</taxon>
        <taxon>fabids</taxon>
        <taxon>Fagales</taxon>
        <taxon>Fagaceae</taxon>
        <taxon>Lithocarpus</taxon>
    </lineage>
</organism>
<sequence>MSLLLPPSCLCIRLFLTRPNNGKDGLGLDGLSLFAEAPDYCNGKECPPMKNKESYVFSCDASFIHIAMTLDLEYLRGSMAAVCSVLRHASCPECVFFHFVSAEFDPASPQVLTQLVRSTFPSLNFKVYIFREDTVINLISSSIRQALENPLNYARSHSRFLH</sequence>
<evidence type="ECO:0000256" key="2">
    <source>
        <dbReference type="ARBA" id="ARBA00022676"/>
    </source>
</evidence>
<keyword evidence="5" id="KW-1185">Reference proteome</keyword>
<dbReference type="GO" id="GO:0005794">
    <property type="term" value="C:Golgi apparatus"/>
    <property type="evidence" value="ECO:0007669"/>
    <property type="project" value="TreeGrafter"/>
</dbReference>
<evidence type="ECO:0000256" key="3">
    <source>
        <dbReference type="ARBA" id="ARBA00022679"/>
    </source>
</evidence>
<evidence type="ECO:0000313" key="4">
    <source>
        <dbReference type="EMBL" id="KAL0004356.1"/>
    </source>
</evidence>
<comment type="pathway">
    <text evidence="1">Glycan metabolism; pectin biosynthesis.</text>
</comment>
<protein>
    <recommendedName>
        <fullName evidence="6">Hexosyltransferase</fullName>
    </recommendedName>
</protein>
<evidence type="ECO:0000256" key="1">
    <source>
        <dbReference type="ARBA" id="ARBA00004877"/>
    </source>
</evidence>
<evidence type="ECO:0008006" key="6">
    <source>
        <dbReference type="Google" id="ProtNLM"/>
    </source>
</evidence>
<dbReference type="InterPro" id="IPR029044">
    <property type="entry name" value="Nucleotide-diphossugar_trans"/>
</dbReference>
<gene>
    <name evidence="4" type="ORF">SO802_011917</name>
</gene>
<name>A0AAW2D6S0_9ROSI</name>
<dbReference type="GO" id="GO:0016757">
    <property type="term" value="F:glycosyltransferase activity"/>
    <property type="evidence" value="ECO:0007669"/>
    <property type="project" value="UniProtKB-KW"/>
</dbReference>
<dbReference type="SUPFAM" id="SSF53448">
    <property type="entry name" value="Nucleotide-diphospho-sugar transferases"/>
    <property type="match status" value="1"/>
</dbReference>
<reference evidence="4 5" key="1">
    <citation type="submission" date="2024-01" db="EMBL/GenBank/DDBJ databases">
        <title>A telomere-to-telomere, gap-free genome of sweet tea (Lithocarpus litseifolius).</title>
        <authorList>
            <person name="Zhou J."/>
        </authorList>
    </citation>
    <scope>NUCLEOTIDE SEQUENCE [LARGE SCALE GENOMIC DNA]</scope>
    <source>
        <strain evidence="4">Zhou-2022a</strain>
        <tissue evidence="4">Leaf</tissue>
    </source>
</reference>